<dbReference type="EMBL" id="AP025523">
    <property type="protein sequence ID" value="BDE05335.1"/>
    <property type="molecule type" value="Genomic_DNA"/>
</dbReference>
<dbReference type="Gene3D" id="3.30.390.50">
    <property type="entry name" value="CO dehydrogenase flavoprotein, C-terminal domain"/>
    <property type="match status" value="1"/>
</dbReference>
<evidence type="ECO:0000313" key="4">
    <source>
        <dbReference type="Proteomes" id="UP001317532"/>
    </source>
</evidence>
<dbReference type="Gene3D" id="3.30.465.10">
    <property type="match status" value="2"/>
</dbReference>
<accession>A0AAN1XUP0</accession>
<dbReference type="InterPro" id="IPR002346">
    <property type="entry name" value="Mopterin_DH_FAD-bd"/>
</dbReference>
<dbReference type="GO" id="GO:0016491">
    <property type="term" value="F:oxidoreductase activity"/>
    <property type="evidence" value="ECO:0007669"/>
    <property type="project" value="UniProtKB-KW"/>
</dbReference>
<evidence type="ECO:0000256" key="1">
    <source>
        <dbReference type="ARBA" id="ARBA00023002"/>
    </source>
</evidence>
<dbReference type="InterPro" id="IPR016169">
    <property type="entry name" value="FAD-bd_PCMH_sub2"/>
</dbReference>
<dbReference type="InterPro" id="IPR016166">
    <property type="entry name" value="FAD-bd_PCMH"/>
</dbReference>
<organism evidence="3 4">
    <name type="scientific">Vulcanimicrobium alpinum</name>
    <dbReference type="NCBI Taxonomy" id="3016050"/>
    <lineage>
        <taxon>Bacteria</taxon>
        <taxon>Bacillati</taxon>
        <taxon>Vulcanimicrobiota</taxon>
        <taxon>Vulcanimicrobiia</taxon>
        <taxon>Vulcanimicrobiales</taxon>
        <taxon>Vulcanimicrobiaceae</taxon>
        <taxon>Vulcanimicrobium</taxon>
    </lineage>
</organism>
<dbReference type="Gene3D" id="3.30.43.10">
    <property type="entry name" value="Uridine Diphospho-n-acetylenolpyruvylglucosamine Reductase, domain 2"/>
    <property type="match status" value="1"/>
</dbReference>
<dbReference type="InterPro" id="IPR036318">
    <property type="entry name" value="FAD-bd_PCMH-like_sf"/>
</dbReference>
<proteinExistence type="predicted"/>
<sequence length="328" mass="34083">MQPFEFVVADSPASARALVREVDGARYYAGGTTLVDLMKGGVETPPRVVDISHLALAGVTLRPDGVRIGALARNSDVANDATIAARFPALAQALLSGASGQIRNAATIGGNLLQRTRCSYFRETRWNCNKRIPGSGCDALAGFNRGHAVLGANDACIATYPGDMAVALSALSAHVVVEGDGGERTIAIDDLFLLPGDTPQHEHALAHGDLIVAVELRFAAAHERSQYLKVRDRASYEFALVSAACGVELAGGTIRSARLALGGVATVPWHVPEAEDALAGAAPGAEAFRHAAELALAGAVPRAHNAFKIELAKRAIVRVLESVCGGAA</sequence>
<dbReference type="GO" id="GO:0071949">
    <property type="term" value="F:FAD binding"/>
    <property type="evidence" value="ECO:0007669"/>
    <property type="project" value="InterPro"/>
</dbReference>
<dbReference type="SUPFAM" id="SSF55447">
    <property type="entry name" value="CO dehydrogenase flavoprotein C-terminal domain-like"/>
    <property type="match status" value="1"/>
</dbReference>
<dbReference type="InterPro" id="IPR051312">
    <property type="entry name" value="Diverse_Substr_Oxidored"/>
</dbReference>
<dbReference type="AlphaFoldDB" id="A0AAN1XUP0"/>
<dbReference type="SMART" id="SM01092">
    <property type="entry name" value="CO_deh_flav_C"/>
    <property type="match status" value="1"/>
</dbReference>
<dbReference type="InterPro" id="IPR016167">
    <property type="entry name" value="FAD-bd_PCMH_sub1"/>
</dbReference>
<evidence type="ECO:0000313" key="3">
    <source>
        <dbReference type="EMBL" id="BDE05335.1"/>
    </source>
</evidence>
<dbReference type="Pfam" id="PF00941">
    <property type="entry name" value="FAD_binding_5"/>
    <property type="match status" value="1"/>
</dbReference>
<feature type="domain" description="FAD-binding PCMH-type" evidence="2">
    <location>
        <begin position="1"/>
        <end position="221"/>
    </location>
</feature>
<dbReference type="PANTHER" id="PTHR42659">
    <property type="entry name" value="XANTHINE DEHYDROGENASE SUBUNIT C-RELATED"/>
    <property type="match status" value="1"/>
</dbReference>
<dbReference type="InterPro" id="IPR036683">
    <property type="entry name" value="CO_DH_flav_C_dom_sf"/>
</dbReference>
<dbReference type="InterPro" id="IPR005107">
    <property type="entry name" value="CO_DH_flav_C"/>
</dbReference>
<name>A0AAN1XUP0_UNVUL</name>
<dbReference type="PANTHER" id="PTHR42659:SF9">
    <property type="entry name" value="XANTHINE DEHYDROGENASE FAD-BINDING SUBUNIT XDHB-RELATED"/>
    <property type="match status" value="1"/>
</dbReference>
<protein>
    <submittedName>
        <fullName evidence="3">FAD-binding molybdopterin dehydrogenase</fullName>
    </submittedName>
</protein>
<dbReference type="Proteomes" id="UP001317532">
    <property type="component" value="Chromosome"/>
</dbReference>
<keyword evidence="4" id="KW-1185">Reference proteome</keyword>
<reference evidence="3 4" key="1">
    <citation type="journal article" date="2022" name="ISME Commun">
        <title>Vulcanimicrobium alpinus gen. nov. sp. nov., the first cultivated representative of the candidate phylum 'Eremiobacterota', is a metabolically versatile aerobic anoxygenic phototroph.</title>
        <authorList>
            <person name="Yabe S."/>
            <person name="Muto K."/>
            <person name="Abe K."/>
            <person name="Yokota A."/>
            <person name="Staudigel H."/>
            <person name="Tebo B.M."/>
        </authorList>
    </citation>
    <scope>NUCLEOTIDE SEQUENCE [LARGE SCALE GENOMIC DNA]</scope>
    <source>
        <strain evidence="3 4">WC8-2</strain>
    </source>
</reference>
<keyword evidence="1" id="KW-0560">Oxidoreductase</keyword>
<dbReference type="KEGG" id="vab:WPS_06110"/>
<dbReference type="Pfam" id="PF03450">
    <property type="entry name" value="CO_deh_flav_C"/>
    <property type="match status" value="1"/>
</dbReference>
<gene>
    <name evidence="3" type="ORF">WPS_06110</name>
</gene>
<dbReference type="PROSITE" id="PS51387">
    <property type="entry name" value="FAD_PCMH"/>
    <property type="match status" value="1"/>
</dbReference>
<dbReference type="RefSeq" id="WP_317996385.1">
    <property type="nucleotide sequence ID" value="NZ_AP025523.1"/>
</dbReference>
<dbReference type="SUPFAM" id="SSF56176">
    <property type="entry name" value="FAD-binding/transporter-associated domain-like"/>
    <property type="match status" value="1"/>
</dbReference>
<evidence type="ECO:0000259" key="2">
    <source>
        <dbReference type="PROSITE" id="PS51387"/>
    </source>
</evidence>